<dbReference type="AlphaFoldDB" id="A0A5Q4ZYU6"/>
<proteinExistence type="predicted"/>
<keyword evidence="2" id="KW-0614">Plasmid</keyword>
<keyword evidence="1" id="KW-0472">Membrane</keyword>
<name>A0A5Q4ZYU6_9GAMM</name>
<organism evidence="2">
    <name type="scientific">Aliivibrio wodanis</name>
    <dbReference type="NCBI Taxonomy" id="80852"/>
    <lineage>
        <taxon>Bacteria</taxon>
        <taxon>Pseudomonadati</taxon>
        <taxon>Pseudomonadota</taxon>
        <taxon>Gammaproteobacteria</taxon>
        <taxon>Vibrionales</taxon>
        <taxon>Vibrionaceae</taxon>
        <taxon>Aliivibrio</taxon>
    </lineage>
</organism>
<evidence type="ECO:0000256" key="1">
    <source>
        <dbReference type="SAM" id="Phobius"/>
    </source>
</evidence>
<feature type="transmembrane region" description="Helical" evidence="1">
    <location>
        <begin position="6"/>
        <end position="24"/>
    </location>
</feature>
<dbReference type="EMBL" id="LR721753">
    <property type="protein sequence ID" value="VVV07052.1"/>
    <property type="molecule type" value="Genomic_DNA"/>
</dbReference>
<keyword evidence="1" id="KW-0812">Transmembrane</keyword>
<evidence type="ECO:0000313" key="2">
    <source>
        <dbReference type="EMBL" id="VVV07052.1"/>
    </source>
</evidence>
<protein>
    <recommendedName>
        <fullName evidence="3">SHOCT domain-containing protein</fullName>
    </recommendedName>
</protein>
<evidence type="ECO:0008006" key="3">
    <source>
        <dbReference type="Google" id="ProtNLM"/>
    </source>
</evidence>
<geneLocation type="plasmid" evidence="2">
    <name>pAWOD_2</name>
</geneLocation>
<reference evidence="2" key="1">
    <citation type="submission" date="2019-09" db="EMBL/GenBank/DDBJ databases">
        <authorList>
            <person name="Hjerde E."/>
        </authorList>
    </citation>
    <scope>NUCLEOTIDE SEQUENCE [LARGE SCALE GENOMIC DNA]</scope>
    <source>
        <strain evidence="2">06/09/160</strain>
        <plasmid evidence="2">pAWOD_2</plasmid>
    </source>
</reference>
<accession>A0A5Q4ZYU6</accession>
<keyword evidence="1" id="KW-1133">Transmembrane helix</keyword>
<sequence>MSVKQYVKISMFILVLVSLVNMSWNGYNYIGNSMMIDRGSSEYAELNQIIKTNTDKHHNIELTQMLDNAFVDGEISAFEFKEIRAQFIKIETKE</sequence>
<gene>
    <name evidence="2" type="ORF">AW0309160_04546</name>
</gene>